<evidence type="ECO:0000256" key="6">
    <source>
        <dbReference type="ARBA" id="ARBA00023242"/>
    </source>
</evidence>
<feature type="compositionally biased region" description="Acidic residues" evidence="7">
    <location>
        <begin position="470"/>
        <end position="485"/>
    </location>
</feature>
<dbReference type="GO" id="GO:0007131">
    <property type="term" value="P:reciprocal meiotic recombination"/>
    <property type="evidence" value="ECO:0007669"/>
    <property type="project" value="TreeGrafter"/>
</dbReference>
<dbReference type="OrthoDB" id="5957327at2759"/>
<evidence type="ECO:0000256" key="1">
    <source>
        <dbReference type="ARBA" id="ARBA00004123"/>
    </source>
</evidence>
<dbReference type="GeneID" id="27662720"/>
<organism evidence="8 9">
    <name type="scientific">Sporothrix schenckii 1099-18</name>
    <dbReference type="NCBI Taxonomy" id="1397361"/>
    <lineage>
        <taxon>Eukaryota</taxon>
        <taxon>Fungi</taxon>
        <taxon>Dikarya</taxon>
        <taxon>Ascomycota</taxon>
        <taxon>Pezizomycotina</taxon>
        <taxon>Sordariomycetes</taxon>
        <taxon>Sordariomycetidae</taxon>
        <taxon>Ophiostomatales</taxon>
        <taxon>Ophiostomataceae</taxon>
        <taxon>Sporothrix</taxon>
    </lineage>
</organism>
<dbReference type="GO" id="GO:0033065">
    <property type="term" value="C:Rad51C-XRCC3 complex"/>
    <property type="evidence" value="ECO:0007669"/>
    <property type="project" value="TreeGrafter"/>
</dbReference>
<evidence type="ECO:0000256" key="4">
    <source>
        <dbReference type="ARBA" id="ARBA00022840"/>
    </source>
</evidence>
<keyword evidence="6" id="KW-0539">Nucleus</keyword>
<dbReference type="EMBL" id="AXCR01000012">
    <property type="protein sequence ID" value="KJR80104.1"/>
    <property type="molecule type" value="Genomic_DNA"/>
</dbReference>
<dbReference type="GO" id="GO:0000707">
    <property type="term" value="P:meiotic DNA recombinase assembly"/>
    <property type="evidence" value="ECO:0007669"/>
    <property type="project" value="TreeGrafter"/>
</dbReference>
<feature type="compositionally biased region" description="Polar residues" evidence="7">
    <location>
        <begin position="126"/>
        <end position="139"/>
    </location>
</feature>
<evidence type="ECO:0000256" key="7">
    <source>
        <dbReference type="SAM" id="MobiDB-lite"/>
    </source>
</evidence>
<dbReference type="InterPro" id="IPR052093">
    <property type="entry name" value="HR_Repair_Mediator"/>
</dbReference>
<sequence>MITAYRRDGTTIAAASVVASTLTATAAVPMDYHAIHGHDVANFSTPLTHRVLTVSAAEAEAALLSPSPASPTASETAPSSLRFVVSTGVATLDAILAGIDQPTQTGGDKPHSDEPTKGAEADGDATQRQASPDTATTGRNAAVGTTGGVRRGQLTEIWGPPGVGKTAFGLSLYTQSEGVDSARTGYSSQQMHCAKVVVVSGSSLCYDRLGDVYDSRCSGFDGAKGLEDGFVHYVCPSLPHFIAMLCPQPPAQPPCIPADTTLLVIDSLSALVNSALPRAVEGKGPPLMANGKKAPSPYDKRAQVLQCVAAALERLAETRNIAVVVLTQCASRVQTERGAALAPALNGVAWDRGITTRLVLFRDWAWKDNRPVGGRFAGVQKLNGYESDTGIDSIVAFDVTEVGLIEEHYTAVPPRSSIYKRKLGETELVPRGGDDDDYGWDDEDEDNLPSMPPQWQGSEDILLGHRRYDDDGEEADEDEDEEADKDDAGGTETAAIEGGRPESKDGTSPRIQLAGTIRTPRSIADSEDDSDF</sequence>
<dbReference type="PANTHER" id="PTHR46239:SF1">
    <property type="entry name" value="DNA REPAIR PROTEIN RAD51 HOMOLOG 3"/>
    <property type="match status" value="1"/>
</dbReference>
<protein>
    <submittedName>
        <fullName evidence="8">RAD55 protein</fullName>
    </submittedName>
</protein>
<dbReference type="KEGG" id="ssck:SPSK_00474"/>
<evidence type="ECO:0000313" key="9">
    <source>
        <dbReference type="Proteomes" id="UP000033710"/>
    </source>
</evidence>
<feature type="region of interest" description="Disordered" evidence="7">
    <location>
        <begin position="427"/>
        <end position="532"/>
    </location>
</feature>
<accession>A0A0F2LTC3</accession>
<proteinExistence type="predicted"/>
<keyword evidence="5" id="KW-0234">DNA repair</keyword>
<evidence type="ECO:0000313" key="8">
    <source>
        <dbReference type="EMBL" id="KJR80104.1"/>
    </source>
</evidence>
<dbReference type="AlphaFoldDB" id="A0A0F2LTC3"/>
<keyword evidence="4" id="KW-0067">ATP-binding</keyword>
<keyword evidence="2" id="KW-0547">Nucleotide-binding</keyword>
<evidence type="ECO:0000256" key="2">
    <source>
        <dbReference type="ARBA" id="ARBA00022741"/>
    </source>
</evidence>
<dbReference type="VEuPathDB" id="FungiDB:SPSK_00474"/>
<keyword evidence="3" id="KW-0227">DNA damage</keyword>
<dbReference type="Gene3D" id="3.40.50.300">
    <property type="entry name" value="P-loop containing nucleotide triphosphate hydrolases"/>
    <property type="match status" value="1"/>
</dbReference>
<dbReference type="GO" id="GO:0005657">
    <property type="term" value="C:replication fork"/>
    <property type="evidence" value="ECO:0007669"/>
    <property type="project" value="TreeGrafter"/>
</dbReference>
<comment type="subcellular location">
    <subcellularLocation>
        <location evidence="1">Nucleus</location>
    </subcellularLocation>
</comment>
<dbReference type="GO" id="GO:0008821">
    <property type="term" value="F:crossover junction DNA endonuclease activity"/>
    <property type="evidence" value="ECO:0007669"/>
    <property type="project" value="TreeGrafter"/>
</dbReference>
<dbReference type="InterPro" id="IPR027417">
    <property type="entry name" value="P-loop_NTPase"/>
</dbReference>
<dbReference type="Proteomes" id="UP000033710">
    <property type="component" value="Unassembled WGS sequence"/>
</dbReference>
<dbReference type="GO" id="GO:0000400">
    <property type="term" value="F:four-way junction DNA binding"/>
    <property type="evidence" value="ECO:0007669"/>
    <property type="project" value="TreeGrafter"/>
</dbReference>
<feature type="compositionally biased region" description="Basic and acidic residues" evidence="7">
    <location>
        <begin position="108"/>
        <end position="120"/>
    </location>
</feature>
<dbReference type="GO" id="GO:0005524">
    <property type="term" value="F:ATP binding"/>
    <property type="evidence" value="ECO:0007669"/>
    <property type="project" value="UniProtKB-KW"/>
</dbReference>
<feature type="region of interest" description="Disordered" evidence="7">
    <location>
        <begin position="100"/>
        <end position="158"/>
    </location>
</feature>
<dbReference type="PANTHER" id="PTHR46239">
    <property type="entry name" value="DNA REPAIR PROTEIN RAD51 HOMOLOG 3 RAD51C"/>
    <property type="match status" value="1"/>
</dbReference>
<dbReference type="RefSeq" id="XP_016582780.1">
    <property type="nucleotide sequence ID" value="XM_016727443.1"/>
</dbReference>
<evidence type="ECO:0000256" key="3">
    <source>
        <dbReference type="ARBA" id="ARBA00022763"/>
    </source>
</evidence>
<feature type="compositionally biased region" description="Acidic residues" evidence="7">
    <location>
        <begin position="434"/>
        <end position="447"/>
    </location>
</feature>
<reference evidence="8 9" key="1">
    <citation type="journal article" date="2014" name="BMC Genomics">
        <title>Comparative genomics of the major fungal agents of human and animal Sporotrichosis: Sporothrix schenckii and Sporothrix brasiliensis.</title>
        <authorList>
            <person name="Teixeira M.M."/>
            <person name="de Almeida L.G."/>
            <person name="Kubitschek-Barreira P."/>
            <person name="Alves F.L."/>
            <person name="Kioshima E.S."/>
            <person name="Abadio A.K."/>
            <person name="Fernandes L."/>
            <person name="Derengowski L.S."/>
            <person name="Ferreira K.S."/>
            <person name="Souza R.C."/>
            <person name="Ruiz J.C."/>
            <person name="de Andrade N.C."/>
            <person name="Paes H.C."/>
            <person name="Nicola A.M."/>
            <person name="Albuquerque P."/>
            <person name="Gerber A.L."/>
            <person name="Martins V.P."/>
            <person name="Peconick L.D."/>
            <person name="Neto A.V."/>
            <person name="Chaucanez C.B."/>
            <person name="Silva P.A."/>
            <person name="Cunha O.L."/>
            <person name="de Oliveira F.F."/>
            <person name="dos Santos T.C."/>
            <person name="Barros A.L."/>
            <person name="Soares M.A."/>
            <person name="de Oliveira L.M."/>
            <person name="Marini M.M."/>
            <person name="Villalobos-Duno H."/>
            <person name="Cunha M.M."/>
            <person name="de Hoog S."/>
            <person name="da Silveira J.F."/>
            <person name="Henrissat B."/>
            <person name="Nino-Vega G.A."/>
            <person name="Cisalpino P.S."/>
            <person name="Mora-Montes H.M."/>
            <person name="Almeida S.R."/>
            <person name="Stajich J.E."/>
            <person name="Lopes-Bezerra L.M."/>
            <person name="Vasconcelos A.T."/>
            <person name="Felipe M.S."/>
        </authorList>
    </citation>
    <scope>NUCLEOTIDE SEQUENCE [LARGE SCALE GENOMIC DNA]</scope>
    <source>
        <strain evidence="8 9">1099-18</strain>
    </source>
</reference>
<evidence type="ECO:0000256" key="5">
    <source>
        <dbReference type="ARBA" id="ARBA00023204"/>
    </source>
</evidence>
<comment type="caution">
    <text evidence="8">The sequence shown here is derived from an EMBL/GenBank/DDBJ whole genome shotgun (WGS) entry which is preliminary data.</text>
</comment>
<reference evidence="8 9" key="2">
    <citation type="journal article" date="2015" name="Eukaryot. Cell">
        <title>Asexual propagation of a virulent clone complex in a human and feline outbreak of sporotrichosis.</title>
        <authorList>
            <person name="Teixeira Mde M."/>
            <person name="Rodrigues A.M."/>
            <person name="Tsui C.K."/>
            <person name="de Almeida L.G."/>
            <person name="Van Diepeningen A.D."/>
            <person name="van den Ende B.G."/>
            <person name="Fernandes G.F."/>
            <person name="Kano R."/>
            <person name="Hamelin R.C."/>
            <person name="Lopes-Bezerra L.M."/>
            <person name="Vasconcelos A.T."/>
            <person name="de Hoog S."/>
            <person name="de Camargo Z.P."/>
            <person name="Felipe M.S."/>
        </authorList>
    </citation>
    <scope>NUCLEOTIDE SEQUENCE [LARGE SCALE GENOMIC DNA]</scope>
    <source>
        <strain evidence="8 9">1099-18</strain>
    </source>
</reference>
<dbReference type="SUPFAM" id="SSF52540">
    <property type="entry name" value="P-loop containing nucleoside triphosphate hydrolases"/>
    <property type="match status" value="1"/>
</dbReference>
<name>A0A0F2LTC3_SPOSC</name>
<dbReference type="GO" id="GO:0033063">
    <property type="term" value="C:Rad51B-Rad51C-Rad51D-XRCC2 complex"/>
    <property type="evidence" value="ECO:0007669"/>
    <property type="project" value="TreeGrafter"/>
</dbReference>
<gene>
    <name evidence="8" type="ORF">SPSK_00474</name>
</gene>